<dbReference type="EMBL" id="UAQE01000004">
    <property type="protein sequence ID" value="SPU38066.1"/>
    <property type="molecule type" value="Genomic_DNA"/>
</dbReference>
<proteinExistence type="predicted"/>
<feature type="domain" description="DUF3658" evidence="2">
    <location>
        <begin position="256"/>
        <end position="328"/>
    </location>
</feature>
<dbReference type="InterPro" id="IPR022123">
    <property type="entry name" value="DUF3658"/>
</dbReference>
<evidence type="ECO:0000313" key="4">
    <source>
        <dbReference type="Proteomes" id="UP000251431"/>
    </source>
</evidence>
<name>A0A2X1BTX1_9BACI</name>
<dbReference type="Pfam" id="PF08874">
    <property type="entry name" value="DUF1835"/>
    <property type="match status" value="1"/>
</dbReference>
<dbReference type="Pfam" id="PF12395">
    <property type="entry name" value="DUF3658"/>
    <property type="match status" value="1"/>
</dbReference>
<evidence type="ECO:0000313" key="3">
    <source>
        <dbReference type="EMBL" id="SPU38066.1"/>
    </source>
</evidence>
<dbReference type="AlphaFoldDB" id="A0A2X1BTX1"/>
<protein>
    <submittedName>
        <fullName evidence="3">Domain of uncharacterized function (DUF1835)</fullName>
    </submittedName>
</protein>
<dbReference type="InterPro" id="IPR014973">
    <property type="entry name" value="DUF1835"/>
</dbReference>
<evidence type="ECO:0000259" key="1">
    <source>
        <dbReference type="Pfam" id="PF08874"/>
    </source>
</evidence>
<gene>
    <name evidence="3" type="ORF">NCTC7582_04016</name>
</gene>
<sequence>MMEKINQLKQSIQRLSEADAKSMLLLTLINEQSRDSMLQFLLQQAKERDSSTVQTVHIVFGHSPWGSLKAAFRNPDYAKSEEIIVVPGNFSVGPLKDVHTRDGIEARFQWLEQRYLIEDDGLIICEREMKEAIEKIKNIPPHQDILIWTCQNAHEQIGLRLVLAMLEQKTNDIYVLDTFQLFHELYTLPQLAEDHYPRSTGEVSTEDLLYFYEHFQRWPLKEALRHSLCKEGLNLLMDDYDCIHTWKYHELWGNNNEDREDDLIITYAKRLQEEQEEIHYEVAARLIGEVLGHMEELREAEWIDYRLRQLIQQGIFSYEGELKGILHYKVKLADATNYNPS</sequence>
<reference evidence="3 4" key="1">
    <citation type="submission" date="2018-06" db="EMBL/GenBank/DDBJ databases">
        <authorList>
            <consortium name="Pathogen Informatics"/>
            <person name="Doyle S."/>
        </authorList>
    </citation>
    <scope>NUCLEOTIDE SEQUENCE [LARGE SCALE GENOMIC DNA]</scope>
    <source>
        <strain evidence="3 4">NCTC7582</strain>
    </source>
</reference>
<evidence type="ECO:0000259" key="2">
    <source>
        <dbReference type="Pfam" id="PF12395"/>
    </source>
</evidence>
<feature type="domain" description="DUF1835" evidence="1">
    <location>
        <begin position="56"/>
        <end position="177"/>
    </location>
</feature>
<dbReference type="Proteomes" id="UP000251431">
    <property type="component" value="Unassembled WGS sequence"/>
</dbReference>
<accession>A0A2X1BTX1</accession>
<organism evidence="3 4">
    <name type="scientific">Lysinibacillus capsici</name>
    <dbReference type="NCBI Taxonomy" id="2115968"/>
    <lineage>
        <taxon>Bacteria</taxon>
        <taxon>Bacillati</taxon>
        <taxon>Bacillota</taxon>
        <taxon>Bacilli</taxon>
        <taxon>Bacillales</taxon>
        <taxon>Bacillaceae</taxon>
        <taxon>Lysinibacillus</taxon>
    </lineage>
</organism>